<evidence type="ECO:0000256" key="1">
    <source>
        <dbReference type="ARBA" id="ARBA00010378"/>
    </source>
</evidence>
<dbReference type="InterPro" id="IPR050773">
    <property type="entry name" value="CbxX/CfxQ_RuBisCO_ESX"/>
</dbReference>
<evidence type="ECO:0000256" key="3">
    <source>
        <dbReference type="ARBA" id="ARBA00022840"/>
    </source>
</evidence>
<reference evidence="6 7" key="1">
    <citation type="submission" date="2019-06" db="EMBL/GenBank/DDBJ databases">
        <authorList>
            <person name="Broberg M."/>
        </authorList>
    </citation>
    <scope>NUCLEOTIDE SEQUENCE [LARGE SCALE GENOMIC DNA]</scope>
</reference>
<feature type="compositionally biased region" description="Polar residues" evidence="4">
    <location>
        <begin position="28"/>
        <end position="39"/>
    </location>
</feature>
<keyword evidence="7" id="KW-1185">Reference proteome</keyword>
<feature type="compositionally biased region" description="Low complexity" evidence="4">
    <location>
        <begin position="138"/>
        <end position="148"/>
    </location>
</feature>
<dbReference type="InterPro" id="IPR041627">
    <property type="entry name" value="AAA_lid_6"/>
</dbReference>
<dbReference type="PANTHER" id="PTHR43392">
    <property type="entry name" value="AAA-TYPE ATPASE FAMILY PROTEIN / ANKYRIN REPEAT FAMILY PROTEIN"/>
    <property type="match status" value="1"/>
</dbReference>
<dbReference type="Pfam" id="PF17866">
    <property type="entry name" value="AAA_lid_6"/>
    <property type="match status" value="1"/>
</dbReference>
<evidence type="ECO:0000256" key="4">
    <source>
        <dbReference type="SAM" id="MobiDB-lite"/>
    </source>
</evidence>
<feature type="compositionally biased region" description="Basic and acidic residues" evidence="4">
    <location>
        <begin position="1078"/>
        <end position="1095"/>
    </location>
</feature>
<feature type="domain" description="AAA+ ATPase" evidence="5">
    <location>
        <begin position="231"/>
        <end position="373"/>
    </location>
</feature>
<gene>
    <name evidence="6" type="ORF">CLO192961_LOCUS192651</name>
</gene>
<dbReference type="SUPFAM" id="SSF52540">
    <property type="entry name" value="P-loop containing nucleoside triphosphate hydrolases"/>
    <property type="match status" value="3"/>
</dbReference>
<keyword evidence="2" id="KW-0547">Nucleotide-binding</keyword>
<evidence type="ECO:0000313" key="6">
    <source>
        <dbReference type="EMBL" id="VUC26594.1"/>
    </source>
</evidence>
<dbReference type="Proteomes" id="UP000766486">
    <property type="component" value="Unassembled WGS sequence"/>
</dbReference>
<dbReference type="InterPro" id="IPR003959">
    <property type="entry name" value="ATPase_AAA_core"/>
</dbReference>
<dbReference type="Pfam" id="PF00004">
    <property type="entry name" value="AAA"/>
    <property type="match status" value="3"/>
</dbReference>
<dbReference type="Gene3D" id="1.10.8.60">
    <property type="match status" value="1"/>
</dbReference>
<dbReference type="PANTHER" id="PTHR43392:SF2">
    <property type="entry name" value="AAA-TYPE ATPASE FAMILY PROTEIN _ ANKYRIN REPEAT FAMILY PROTEIN"/>
    <property type="match status" value="1"/>
</dbReference>
<dbReference type="InterPro" id="IPR003593">
    <property type="entry name" value="AAA+_ATPase"/>
</dbReference>
<organism evidence="6 7">
    <name type="scientific">Bionectria ochroleuca</name>
    <name type="common">Gliocladium roseum</name>
    <dbReference type="NCBI Taxonomy" id="29856"/>
    <lineage>
        <taxon>Eukaryota</taxon>
        <taxon>Fungi</taxon>
        <taxon>Dikarya</taxon>
        <taxon>Ascomycota</taxon>
        <taxon>Pezizomycotina</taxon>
        <taxon>Sordariomycetes</taxon>
        <taxon>Hypocreomycetidae</taxon>
        <taxon>Hypocreales</taxon>
        <taxon>Bionectriaceae</taxon>
        <taxon>Clonostachys</taxon>
    </lineage>
</organism>
<feature type="region of interest" description="Disordered" evidence="4">
    <location>
        <begin position="23"/>
        <end position="69"/>
    </location>
</feature>
<feature type="region of interest" description="Disordered" evidence="4">
    <location>
        <begin position="108"/>
        <end position="183"/>
    </location>
</feature>
<keyword evidence="3" id="KW-0067">ATP-binding</keyword>
<proteinExistence type="inferred from homology"/>
<comment type="caution">
    <text evidence="6">The sequence shown here is derived from an EMBL/GenBank/DDBJ whole genome shotgun (WGS) entry which is preliminary data.</text>
</comment>
<comment type="similarity">
    <text evidence="1">Belongs to the CbxX/CfxQ family.</text>
</comment>
<evidence type="ECO:0000256" key="2">
    <source>
        <dbReference type="ARBA" id="ARBA00022741"/>
    </source>
</evidence>
<accession>A0ABY6U6D1</accession>
<dbReference type="InterPro" id="IPR000641">
    <property type="entry name" value="CbxX/CfxQ"/>
</dbReference>
<dbReference type="PRINTS" id="PR00819">
    <property type="entry name" value="CBXCFQXSUPER"/>
</dbReference>
<dbReference type="Gene3D" id="3.40.50.300">
    <property type="entry name" value="P-loop containing nucleotide triphosphate hydrolases"/>
    <property type="match status" value="3"/>
</dbReference>
<feature type="compositionally biased region" description="Acidic residues" evidence="4">
    <location>
        <begin position="110"/>
        <end position="122"/>
    </location>
</feature>
<dbReference type="SMART" id="SM00382">
    <property type="entry name" value="AAA"/>
    <property type="match status" value="3"/>
</dbReference>
<protein>
    <recommendedName>
        <fullName evidence="5">AAA+ ATPase domain-containing protein</fullName>
    </recommendedName>
</protein>
<evidence type="ECO:0000259" key="5">
    <source>
        <dbReference type="SMART" id="SM00382"/>
    </source>
</evidence>
<sequence>MCCQDETLPSEEAKQVVDVADAVPGESPSVNPNNQQYAVQSKEDKARRSALLKEKREQMKQKHDQEIAELEEEISYQKELLRWRREQKSQKRDREKLRERLASLQRMLENDDDFETEDEDNLSEAAKTNEESGSQDIETPPTSESPVPEDQKAASVKDEHDDIDNEPIVWPLNPSPSKQEWEEQKIRQGQENESLDSLMDMVGLEKVKAQFMIIKNLVDTAHRQDADLTKEAFGAVFMGRPGTGKTTVAGLYAQFLSSMGIVPGSLQLKETTESHLRDGGVEKCKSIIEGLETSEWDEEAYENRTVIQGVIFIDEAHNLAPKEVNDTFNYLIDEIRRLQGQVVFLFAGPGKQMQDFMALSPTLRSLVPFTFEFDDFGAGELHKIMARQLKAKFQGKMSVEGGIDGLPMRILIRKISRGSGGGSFDNARLVRRTLLRILLRQAARLSQSRRSQDKEEEQGEDGEKSSDMLLTQTDLIGYPPLTALESSAAWRQLQGMIGLDSVKQSVQALITRLQLNYDRELAEKPPVDGSLNRVFIGNPGTGKTTVARYYAQILTDLGLLSNGGIIYKSSNDFVGEYVGWSENQTKAVLNSAQGKVLVIDDAEGFAREDSFMTSVVDTIVSQVDATATEDRAVLLLGHKDEMEHMFQRVNPGLGRRFPLSSAFVFHDYSDEELGNILDLKLRMQGFTVSEEARLVAMDVLRRSRNHYNFGNGSEVDILLDKAKAAQQIRFNRTKDGSVSFSTELTERDFDAEFDRNDRAESNIADAFSQFVGAEKLISQFQGYSRIVQNSKDLCLDPRDHIPFNFIFRGPPAQGTGKTTTARKMGQIFFDLGFLATSDVEVCSASELIGEYVGHTGPKTQKIFQKALGKVLFIDEAYRLGHGDFGKEAVGELVNTLTLPKYKNKLVTVIAGYDRDINRLLASNPGFESRFPEVLEFPSLSSKKCRELLARLLQDKKLDVSCMRLPWVFQKVEGLFQVLSSLPDWGNARDVENLATALFGRIISAPASPPTTEIRAEWVYEKMDEMILERRKRSEDAGEVPRSLEANQLDETPDGLAPEQPTKPETTSQQPSPPKMKARAVETEPADVDRVKTQDGLLEREREPGMTDETLIKVEESKAESKKRRDDLTTLKAEITRMEAAADRRDALARAAGMDSSPPDIMSRKISLMKEEAAKTESSLDREEFLG</sequence>
<feature type="region of interest" description="Disordered" evidence="4">
    <location>
        <begin position="447"/>
        <end position="466"/>
    </location>
</feature>
<feature type="region of interest" description="Disordered" evidence="4">
    <location>
        <begin position="1030"/>
        <end position="1095"/>
    </location>
</feature>
<dbReference type="InterPro" id="IPR027417">
    <property type="entry name" value="P-loop_NTPase"/>
</dbReference>
<feature type="compositionally biased region" description="Basic and acidic residues" evidence="4">
    <location>
        <begin position="41"/>
        <end position="66"/>
    </location>
</feature>
<feature type="domain" description="AAA+ ATPase" evidence="5">
    <location>
        <begin position="530"/>
        <end position="663"/>
    </location>
</feature>
<dbReference type="CDD" id="cd00009">
    <property type="entry name" value="AAA"/>
    <property type="match status" value="2"/>
</dbReference>
<dbReference type="EMBL" id="CABFNS010000753">
    <property type="protein sequence ID" value="VUC26594.1"/>
    <property type="molecule type" value="Genomic_DNA"/>
</dbReference>
<evidence type="ECO:0000313" key="7">
    <source>
        <dbReference type="Proteomes" id="UP000766486"/>
    </source>
</evidence>
<feature type="domain" description="AAA+ ATPase" evidence="5">
    <location>
        <begin position="801"/>
        <end position="940"/>
    </location>
</feature>
<name>A0ABY6U6D1_BIOOC</name>
<feature type="compositionally biased region" description="Basic and acidic residues" evidence="4">
    <location>
        <begin position="149"/>
        <end position="160"/>
    </location>
</feature>